<dbReference type="STRING" id="1817883.A3G31_11610"/>
<evidence type="ECO:0000313" key="1">
    <source>
        <dbReference type="EMBL" id="OGL52604.1"/>
    </source>
</evidence>
<dbReference type="Proteomes" id="UP000178082">
    <property type="component" value="Unassembled WGS sequence"/>
</dbReference>
<proteinExistence type="predicted"/>
<evidence type="ECO:0008006" key="3">
    <source>
        <dbReference type="Google" id="ProtNLM"/>
    </source>
</evidence>
<evidence type="ECO:0000313" key="2">
    <source>
        <dbReference type="Proteomes" id="UP000178082"/>
    </source>
</evidence>
<name>A0A1F7SH96_9BACT</name>
<dbReference type="EMBL" id="MGDI01000031">
    <property type="protein sequence ID" value="OGL52604.1"/>
    <property type="molecule type" value="Genomic_DNA"/>
</dbReference>
<sequence length="449" mass="52760">MRKIFFLRVTPFLIFLFLLSGSEISAKEYSLNTRSVYDFNSIHYKSGRGNDYDHDFYQYINFSSDGYGLENLTTYFSMRYEKDLDGTEQRNYFKDITDTYDSNDQFKIYNAYAKLNDLLKTLDLTLGRQYFYGAEIAHFDGGRIDLKKIGPVDLSLFGGRRVTFYEHPERFGIWGANLSVYPLEGTKFTARMVKYIDLSSDFSIYQDITPEIYFSGTYSLINNDQRDLKLNLNYRSYDFGTQAVISYYRKLGGSRADDFDFNYSSSNKSGGRYLVENFNIGDLDPYQEYYLLLHQRIYKGLGVGITYTKRDLINSNEGDQYNNSFDEFTVGFDWSDFIFNGTDILVNWKYFKNDRHTKHFETESNIFEGQVAQRLSDKLFISAGGFYKFYDYNNRNLDTFGFNGDIRAYITKNIDFRIKYAYEEDDPALLPFSQIDYIQNVTFEVGFKF</sequence>
<organism evidence="1 2">
    <name type="scientific">Candidatus Schekmanbacteria bacterium RIFCSPLOWO2_12_FULL_38_15</name>
    <dbReference type="NCBI Taxonomy" id="1817883"/>
    <lineage>
        <taxon>Bacteria</taxon>
        <taxon>Candidatus Schekmaniibacteriota</taxon>
    </lineage>
</organism>
<protein>
    <recommendedName>
        <fullName evidence="3">Alginate export domain-containing protein</fullName>
    </recommendedName>
</protein>
<comment type="caution">
    <text evidence="1">The sequence shown here is derived from an EMBL/GenBank/DDBJ whole genome shotgun (WGS) entry which is preliminary data.</text>
</comment>
<dbReference type="AlphaFoldDB" id="A0A1F7SH96"/>
<reference evidence="1 2" key="1">
    <citation type="journal article" date="2016" name="Nat. Commun.">
        <title>Thousands of microbial genomes shed light on interconnected biogeochemical processes in an aquifer system.</title>
        <authorList>
            <person name="Anantharaman K."/>
            <person name="Brown C.T."/>
            <person name="Hug L.A."/>
            <person name="Sharon I."/>
            <person name="Castelle C.J."/>
            <person name="Probst A.J."/>
            <person name="Thomas B.C."/>
            <person name="Singh A."/>
            <person name="Wilkins M.J."/>
            <person name="Karaoz U."/>
            <person name="Brodie E.L."/>
            <person name="Williams K.H."/>
            <person name="Hubbard S.S."/>
            <person name="Banfield J.F."/>
        </authorList>
    </citation>
    <scope>NUCLEOTIDE SEQUENCE [LARGE SCALE GENOMIC DNA]</scope>
</reference>
<accession>A0A1F7SH96</accession>
<gene>
    <name evidence="1" type="ORF">A3G31_11610</name>
</gene>